<sequence length="34" mass="3906">MEGIEFIFTSSDYENGIDDIINSIVENKLEEIVE</sequence>
<protein>
    <submittedName>
        <fullName evidence="1">Uncharacterized protein</fullName>
    </submittedName>
</protein>
<accession>A0A3P7PF15</accession>
<dbReference type="AlphaFoldDB" id="A0A3P7PF15"/>
<dbReference type="EMBL" id="LR130778">
    <property type="protein sequence ID" value="VDN48673.1"/>
    <property type="molecule type" value="Genomic_DNA"/>
</dbReference>
<dbReference type="Proteomes" id="UP000279029">
    <property type="component" value="Chromosome"/>
</dbReference>
<proteinExistence type="predicted"/>
<keyword evidence="2" id="KW-1185">Reference proteome</keyword>
<evidence type="ECO:0000313" key="2">
    <source>
        <dbReference type="Proteomes" id="UP000279029"/>
    </source>
</evidence>
<reference evidence="1 2" key="1">
    <citation type="submission" date="2018-09" db="EMBL/GenBank/DDBJ databases">
        <authorList>
            <person name="Postec A."/>
        </authorList>
    </citation>
    <scope>NUCLEOTIDE SEQUENCE [LARGE SCALE GENOMIC DNA]</scope>
    <source>
        <strain evidence="1">70B-A</strain>
    </source>
</reference>
<evidence type="ECO:0000313" key="1">
    <source>
        <dbReference type="EMBL" id="VDN48673.1"/>
    </source>
</evidence>
<name>A0A3P7PF15_9FIRM</name>
<organism evidence="1 2">
    <name type="scientific">Petrocella atlantisensis</name>
    <dbReference type="NCBI Taxonomy" id="2173034"/>
    <lineage>
        <taxon>Bacteria</taxon>
        <taxon>Bacillati</taxon>
        <taxon>Bacillota</taxon>
        <taxon>Clostridia</taxon>
        <taxon>Lachnospirales</taxon>
        <taxon>Vallitaleaceae</taxon>
        <taxon>Petrocella</taxon>
    </lineage>
</organism>
<gene>
    <name evidence="1" type="ORF">PATL70BA_2769</name>
</gene>
<dbReference type="KEGG" id="cbar:PATL70BA_2769"/>